<dbReference type="EC" id="3.4.24.-" evidence="11"/>
<feature type="transmembrane region" description="Helical" evidence="11">
    <location>
        <begin position="283"/>
        <end position="305"/>
    </location>
</feature>
<dbReference type="InterPro" id="IPR036034">
    <property type="entry name" value="PDZ_sf"/>
</dbReference>
<accession>A0A1F5ZC88</accession>
<evidence type="ECO:0000313" key="13">
    <source>
        <dbReference type="EMBL" id="OGG09923.1"/>
    </source>
</evidence>
<dbReference type="GO" id="GO:0046872">
    <property type="term" value="F:metal ion binding"/>
    <property type="evidence" value="ECO:0007669"/>
    <property type="project" value="UniProtKB-KW"/>
</dbReference>
<dbReference type="AlphaFoldDB" id="A0A1F5ZC88"/>
<comment type="subcellular location">
    <subcellularLocation>
        <location evidence="2">Membrane</location>
        <topology evidence="2">Multi-pass membrane protein</topology>
    </subcellularLocation>
</comment>
<evidence type="ECO:0000256" key="1">
    <source>
        <dbReference type="ARBA" id="ARBA00001947"/>
    </source>
</evidence>
<dbReference type="PANTHER" id="PTHR42837">
    <property type="entry name" value="REGULATOR OF SIGMA-E PROTEASE RSEP"/>
    <property type="match status" value="1"/>
</dbReference>
<evidence type="ECO:0000256" key="9">
    <source>
        <dbReference type="ARBA" id="ARBA00023049"/>
    </source>
</evidence>
<dbReference type="InterPro" id="IPR004387">
    <property type="entry name" value="Pept_M50_Zn"/>
</dbReference>
<dbReference type="Proteomes" id="UP000176854">
    <property type="component" value="Unassembled WGS sequence"/>
</dbReference>
<proteinExistence type="inferred from homology"/>
<feature type="transmembrane region" description="Helical" evidence="11">
    <location>
        <begin position="339"/>
        <end position="357"/>
    </location>
</feature>
<dbReference type="STRING" id="1798373.A2154_02410"/>
<organism evidence="13 14">
    <name type="scientific">Candidatus Gottesmanbacteria bacterium RBG_16_43_7</name>
    <dbReference type="NCBI Taxonomy" id="1798373"/>
    <lineage>
        <taxon>Bacteria</taxon>
        <taxon>Candidatus Gottesmaniibacteriota</taxon>
    </lineage>
</organism>
<dbReference type="PROSITE" id="PS50106">
    <property type="entry name" value="PDZ"/>
    <property type="match status" value="1"/>
</dbReference>
<evidence type="ECO:0000256" key="6">
    <source>
        <dbReference type="ARBA" id="ARBA00022801"/>
    </source>
</evidence>
<dbReference type="NCBIfam" id="TIGR00054">
    <property type="entry name" value="RIP metalloprotease RseP"/>
    <property type="match status" value="1"/>
</dbReference>
<comment type="similarity">
    <text evidence="3 11">Belongs to the peptidase M50B family.</text>
</comment>
<evidence type="ECO:0000256" key="10">
    <source>
        <dbReference type="ARBA" id="ARBA00023136"/>
    </source>
</evidence>
<dbReference type="Pfam" id="PF17820">
    <property type="entry name" value="PDZ_6"/>
    <property type="match status" value="1"/>
</dbReference>
<dbReference type="PANTHER" id="PTHR42837:SF2">
    <property type="entry name" value="MEMBRANE METALLOPROTEASE ARASP2, CHLOROPLASTIC-RELATED"/>
    <property type="match status" value="1"/>
</dbReference>
<evidence type="ECO:0000256" key="4">
    <source>
        <dbReference type="ARBA" id="ARBA00022670"/>
    </source>
</evidence>
<comment type="caution">
    <text evidence="13">The sequence shown here is derived from an EMBL/GenBank/DDBJ whole genome shotgun (WGS) entry which is preliminary data.</text>
</comment>
<dbReference type="SUPFAM" id="SSF50156">
    <property type="entry name" value="PDZ domain-like"/>
    <property type="match status" value="1"/>
</dbReference>
<evidence type="ECO:0000256" key="3">
    <source>
        <dbReference type="ARBA" id="ARBA00007931"/>
    </source>
</evidence>
<keyword evidence="11" id="KW-0479">Metal-binding</keyword>
<keyword evidence="5 11" id="KW-0812">Transmembrane</keyword>
<sequence length="363" mass="39916">MLMTALTFIVVLSILVLIHELGHFLTARAIGVEVEEFGLGLPPRIASRKIGRTLYSLNVLPIGGFVKLRGEDEAEDLKKPGSNLKAYFWARSKKERSLILTAGVFMNFLLAVVITTGFLIKGVRVPGGKVYIEHVVQGAPADIAGLRVGDRIVRVEKVKNNNTKTFEMKTSTELIDIVSQSKGQSISLIVQRSGRTFTADLIPRRDYPPDQGPTGVQITDLEFKKYPIYQAPLAAVQVNLERAAVMFKGIGRILFDLITLRSQSADVAGPIGIARITGQAARFGLASLLDFISILSLNLAVLNILPFPALDGGRLLFIFVEKIFGRRVRPAFEKQTHQIGMLILLFLVLLISINDIMRITRGG</sequence>
<dbReference type="InterPro" id="IPR001478">
    <property type="entry name" value="PDZ"/>
</dbReference>
<reference evidence="13 14" key="1">
    <citation type="journal article" date="2016" name="Nat. Commun.">
        <title>Thousands of microbial genomes shed light on interconnected biogeochemical processes in an aquifer system.</title>
        <authorList>
            <person name="Anantharaman K."/>
            <person name="Brown C.T."/>
            <person name="Hug L.A."/>
            <person name="Sharon I."/>
            <person name="Castelle C.J."/>
            <person name="Probst A.J."/>
            <person name="Thomas B.C."/>
            <person name="Singh A."/>
            <person name="Wilkins M.J."/>
            <person name="Karaoz U."/>
            <person name="Brodie E.L."/>
            <person name="Williams K.H."/>
            <person name="Hubbard S.S."/>
            <person name="Banfield J.F."/>
        </authorList>
    </citation>
    <scope>NUCLEOTIDE SEQUENCE [LARGE SCALE GENOMIC DNA]</scope>
</reference>
<dbReference type="Pfam" id="PF02163">
    <property type="entry name" value="Peptidase_M50"/>
    <property type="match status" value="1"/>
</dbReference>
<dbReference type="Gene3D" id="2.30.42.10">
    <property type="match status" value="1"/>
</dbReference>
<evidence type="ECO:0000259" key="12">
    <source>
        <dbReference type="PROSITE" id="PS50106"/>
    </source>
</evidence>
<evidence type="ECO:0000256" key="11">
    <source>
        <dbReference type="RuleBase" id="RU362031"/>
    </source>
</evidence>
<gene>
    <name evidence="13" type="ORF">A2154_02410</name>
</gene>
<keyword evidence="7 11" id="KW-0862">Zinc</keyword>
<evidence type="ECO:0000256" key="5">
    <source>
        <dbReference type="ARBA" id="ARBA00022692"/>
    </source>
</evidence>
<dbReference type="EMBL" id="MFJC01000008">
    <property type="protein sequence ID" value="OGG09923.1"/>
    <property type="molecule type" value="Genomic_DNA"/>
</dbReference>
<protein>
    <recommendedName>
        <fullName evidence="11">Zinc metalloprotease</fullName>
        <ecNumber evidence="11">3.4.24.-</ecNumber>
    </recommendedName>
</protein>
<dbReference type="InterPro" id="IPR041489">
    <property type="entry name" value="PDZ_6"/>
</dbReference>
<dbReference type="GO" id="GO:0006508">
    <property type="term" value="P:proteolysis"/>
    <property type="evidence" value="ECO:0007669"/>
    <property type="project" value="UniProtKB-KW"/>
</dbReference>
<keyword evidence="6 11" id="KW-0378">Hydrolase</keyword>
<dbReference type="CDD" id="cd06163">
    <property type="entry name" value="S2P-M50_PDZ_RseP-like"/>
    <property type="match status" value="1"/>
</dbReference>
<dbReference type="SMART" id="SM00228">
    <property type="entry name" value="PDZ"/>
    <property type="match status" value="1"/>
</dbReference>
<feature type="domain" description="PDZ" evidence="12">
    <location>
        <begin position="122"/>
        <end position="193"/>
    </location>
</feature>
<name>A0A1F5ZC88_9BACT</name>
<dbReference type="InterPro" id="IPR008915">
    <property type="entry name" value="Peptidase_M50"/>
</dbReference>
<feature type="transmembrane region" description="Helical" evidence="11">
    <location>
        <begin position="98"/>
        <end position="120"/>
    </location>
</feature>
<keyword evidence="9 11" id="KW-0482">Metalloprotease</keyword>
<evidence type="ECO:0000256" key="7">
    <source>
        <dbReference type="ARBA" id="ARBA00022833"/>
    </source>
</evidence>
<dbReference type="GO" id="GO:0004222">
    <property type="term" value="F:metalloendopeptidase activity"/>
    <property type="evidence" value="ECO:0007669"/>
    <property type="project" value="InterPro"/>
</dbReference>
<keyword evidence="10 11" id="KW-0472">Membrane</keyword>
<keyword evidence="8 11" id="KW-1133">Transmembrane helix</keyword>
<evidence type="ECO:0000256" key="2">
    <source>
        <dbReference type="ARBA" id="ARBA00004141"/>
    </source>
</evidence>
<evidence type="ECO:0000256" key="8">
    <source>
        <dbReference type="ARBA" id="ARBA00022989"/>
    </source>
</evidence>
<comment type="cofactor">
    <cofactor evidence="1 11">
        <name>Zn(2+)</name>
        <dbReference type="ChEBI" id="CHEBI:29105"/>
    </cofactor>
</comment>
<keyword evidence="4 13" id="KW-0645">Protease</keyword>
<dbReference type="GO" id="GO:0016020">
    <property type="term" value="C:membrane"/>
    <property type="evidence" value="ECO:0007669"/>
    <property type="project" value="UniProtKB-SubCell"/>
</dbReference>
<evidence type="ECO:0000313" key="14">
    <source>
        <dbReference type="Proteomes" id="UP000176854"/>
    </source>
</evidence>